<dbReference type="RefSeq" id="WP_130615838.1">
    <property type="nucleotide sequence ID" value="NZ_AP019400.1"/>
</dbReference>
<dbReference type="PANTHER" id="PTHR13610">
    <property type="entry name" value="METHYLTRANSFERASE DOMAIN-CONTAINING PROTEIN"/>
    <property type="match status" value="1"/>
</dbReference>
<dbReference type="GO" id="GO:0032259">
    <property type="term" value="P:methylation"/>
    <property type="evidence" value="ECO:0007669"/>
    <property type="project" value="UniProtKB-KW"/>
</dbReference>
<accession>A0A3T1DEE1</accession>
<evidence type="ECO:0008006" key="6">
    <source>
        <dbReference type="Google" id="ProtNLM"/>
    </source>
</evidence>
<proteinExistence type="predicted"/>
<keyword evidence="2" id="KW-0808">Transferase</keyword>
<dbReference type="Proteomes" id="UP000289856">
    <property type="component" value="Chromosome"/>
</dbReference>
<evidence type="ECO:0000256" key="2">
    <source>
        <dbReference type="ARBA" id="ARBA00022679"/>
    </source>
</evidence>
<reference evidence="4 5" key="1">
    <citation type="submission" date="2019-01" db="EMBL/GenBank/DDBJ databases">
        <title>Complete genome sequence of Cohnella hallensis HS21 isolated from Korean fir (Abies koreana) rhizospheric soil.</title>
        <authorList>
            <person name="Jiang L."/>
            <person name="Kang S.W."/>
            <person name="Kim S."/>
            <person name="Jung J."/>
            <person name="Kim C.Y."/>
            <person name="Kim D.H."/>
            <person name="Kim S.W."/>
            <person name="Lee J."/>
        </authorList>
    </citation>
    <scope>NUCLEOTIDE SEQUENCE [LARGE SCALE GENOMIC DNA]</scope>
    <source>
        <strain evidence="4 5">HS21</strain>
    </source>
</reference>
<dbReference type="InterPro" id="IPR026170">
    <property type="entry name" value="FAM173A/B"/>
</dbReference>
<dbReference type="Gene3D" id="3.40.50.150">
    <property type="entry name" value="Vaccinia Virus protein VP39"/>
    <property type="match status" value="1"/>
</dbReference>
<evidence type="ECO:0000313" key="4">
    <source>
        <dbReference type="EMBL" id="BBI36394.1"/>
    </source>
</evidence>
<keyword evidence="3" id="KW-0949">S-adenosyl-L-methionine</keyword>
<dbReference type="KEGG" id="cohn:KCTCHS21_57930"/>
<gene>
    <name evidence="4" type="ORF">KCTCHS21_57930</name>
</gene>
<sequence>MKVSLYELISIIVLVSALLATISIVYASWKNGISPMPSSLRVREVVVKEINRLGDKGVIVEAGSGWGTLGIHIGKQCGGWRIIGIENSSVPLWFSKIWSWITFRRFQRVEQNRKTSVTFRRGNIYNYTYEDTSLVICYLYPGAMKQLSAILREKLPPSARVISACFALPEWQPEKVITCTDIYRTQVYIYRVGDNV</sequence>
<dbReference type="AlphaFoldDB" id="A0A3T1DEE1"/>
<evidence type="ECO:0000313" key="5">
    <source>
        <dbReference type="Proteomes" id="UP000289856"/>
    </source>
</evidence>
<dbReference type="InterPro" id="IPR029063">
    <property type="entry name" value="SAM-dependent_MTases_sf"/>
</dbReference>
<evidence type="ECO:0000256" key="3">
    <source>
        <dbReference type="ARBA" id="ARBA00022691"/>
    </source>
</evidence>
<dbReference type="OrthoDB" id="5510758at2"/>
<dbReference type="EMBL" id="AP019400">
    <property type="protein sequence ID" value="BBI36394.1"/>
    <property type="molecule type" value="Genomic_DNA"/>
</dbReference>
<dbReference type="SUPFAM" id="SSF53335">
    <property type="entry name" value="S-adenosyl-L-methionine-dependent methyltransferases"/>
    <property type="match status" value="1"/>
</dbReference>
<protein>
    <recommendedName>
        <fullName evidence="6">SAM-dependent methyltransferase</fullName>
    </recommendedName>
</protein>
<keyword evidence="5" id="KW-1185">Reference proteome</keyword>
<dbReference type="GO" id="GO:0016279">
    <property type="term" value="F:protein-lysine N-methyltransferase activity"/>
    <property type="evidence" value="ECO:0007669"/>
    <property type="project" value="InterPro"/>
</dbReference>
<dbReference type="PANTHER" id="PTHR13610:SF9">
    <property type="entry name" value="FI06469P"/>
    <property type="match status" value="1"/>
</dbReference>
<evidence type="ECO:0000256" key="1">
    <source>
        <dbReference type="ARBA" id="ARBA00022603"/>
    </source>
</evidence>
<keyword evidence="1" id="KW-0489">Methyltransferase</keyword>
<name>A0A3T1DEE1_9BACL</name>
<organism evidence="4 5">
    <name type="scientific">Cohnella abietis</name>
    <dbReference type="NCBI Taxonomy" id="2507935"/>
    <lineage>
        <taxon>Bacteria</taxon>
        <taxon>Bacillati</taxon>
        <taxon>Bacillota</taxon>
        <taxon>Bacilli</taxon>
        <taxon>Bacillales</taxon>
        <taxon>Paenibacillaceae</taxon>
        <taxon>Cohnella</taxon>
    </lineage>
</organism>